<evidence type="ECO:0000313" key="1">
    <source>
        <dbReference type="EMBL" id="SNX49108.1"/>
    </source>
</evidence>
<sequence>MDPRIFIPTLYQVRTYSEDKQLVIYESLRLELNKFEVEGELRLAYLQSFGRGFPVDMVSKDSEVAFYAAYALRALFSSSDFTPEDKAVMEKLYQFINHQPLDEVIDIHVLWGKLFGLPASVRENLEKMTQLPIVGTSDFQQTRLRILTEIARGEVVNVERLSAVVSGEDTKWDLLPWLSWQYENMRSFISP</sequence>
<dbReference type="AlphaFoldDB" id="A0A240EKA5"/>
<protein>
    <submittedName>
        <fullName evidence="1">Uncharacterized protein</fullName>
    </submittedName>
</protein>
<proteinExistence type="predicted"/>
<gene>
    <name evidence="1" type="ORF">VTH8203_02745</name>
</gene>
<dbReference type="OrthoDB" id="9954170at2"/>
<accession>A0A240EKA5</accession>
<name>A0A240EKA5_9VIBR</name>
<keyword evidence="2" id="KW-1185">Reference proteome</keyword>
<evidence type="ECO:0000313" key="2">
    <source>
        <dbReference type="Proteomes" id="UP000219336"/>
    </source>
</evidence>
<dbReference type="Proteomes" id="UP000219336">
    <property type="component" value="Unassembled WGS sequence"/>
</dbReference>
<dbReference type="RefSeq" id="WP_096994209.1">
    <property type="nucleotide sequence ID" value="NZ_JBHSII010000001.1"/>
</dbReference>
<reference evidence="2" key="1">
    <citation type="submission" date="2016-06" db="EMBL/GenBank/DDBJ databases">
        <authorList>
            <person name="Rodrigo-Torres L."/>
            <person name="Arahal R.D."/>
            <person name="Lucena T."/>
        </authorList>
    </citation>
    <scope>NUCLEOTIDE SEQUENCE [LARGE SCALE GENOMIC DNA]</scope>
    <source>
        <strain evidence="2">CECT8203</strain>
    </source>
</reference>
<organism evidence="1 2">
    <name type="scientific">Vibrio thalassae</name>
    <dbReference type="NCBI Taxonomy" id="1243014"/>
    <lineage>
        <taxon>Bacteria</taxon>
        <taxon>Pseudomonadati</taxon>
        <taxon>Pseudomonadota</taxon>
        <taxon>Gammaproteobacteria</taxon>
        <taxon>Vibrionales</taxon>
        <taxon>Vibrionaceae</taxon>
        <taxon>Vibrio</taxon>
    </lineage>
</organism>
<dbReference type="EMBL" id="OANU01000046">
    <property type="protein sequence ID" value="SNX49108.1"/>
    <property type="molecule type" value="Genomic_DNA"/>
</dbReference>